<feature type="region of interest" description="Disordered" evidence="1">
    <location>
        <begin position="1"/>
        <end position="85"/>
    </location>
</feature>
<dbReference type="HOGENOM" id="CLU_2516502_0_0_1"/>
<feature type="compositionally biased region" description="Basic and acidic residues" evidence="1">
    <location>
        <begin position="1"/>
        <end position="10"/>
    </location>
</feature>
<keyword evidence="3" id="KW-1185">Reference proteome</keyword>
<organism evidence="2">
    <name type="scientific">Oryza nivara</name>
    <name type="common">Indian wild rice</name>
    <name type="synonym">Oryza sativa f. spontanea</name>
    <dbReference type="NCBI Taxonomy" id="4536"/>
    <lineage>
        <taxon>Eukaryota</taxon>
        <taxon>Viridiplantae</taxon>
        <taxon>Streptophyta</taxon>
        <taxon>Embryophyta</taxon>
        <taxon>Tracheophyta</taxon>
        <taxon>Spermatophyta</taxon>
        <taxon>Magnoliopsida</taxon>
        <taxon>Liliopsida</taxon>
        <taxon>Poales</taxon>
        <taxon>Poaceae</taxon>
        <taxon>BOP clade</taxon>
        <taxon>Oryzoideae</taxon>
        <taxon>Oryzeae</taxon>
        <taxon>Oryzinae</taxon>
        <taxon>Oryza</taxon>
    </lineage>
</organism>
<name>A0A0E0IZX3_ORYNI</name>
<evidence type="ECO:0000313" key="3">
    <source>
        <dbReference type="Proteomes" id="UP000006591"/>
    </source>
</evidence>
<dbReference type="Gramene" id="ONIVA11G07390.2">
    <property type="protein sequence ID" value="ONIVA11G07390.2"/>
    <property type="gene ID" value="ONIVA11G07390"/>
</dbReference>
<feature type="compositionally biased region" description="Pro residues" evidence="1">
    <location>
        <begin position="36"/>
        <end position="45"/>
    </location>
</feature>
<accession>A0A0E0IZX3</accession>
<sequence>MDDERRRRLFLDSSVAQPQHPLAGDGHGRRRAAPLPSTPSRPTPPTAGSSPSSPPPARASASASATAGGWSAFGPDPRATASSDT</sequence>
<evidence type="ECO:0000313" key="2">
    <source>
        <dbReference type="EnsemblPlants" id="ONIVA11G07390.2"/>
    </source>
</evidence>
<dbReference type="Proteomes" id="UP000006591">
    <property type="component" value="Chromosome 11"/>
</dbReference>
<proteinExistence type="predicted"/>
<reference evidence="2" key="1">
    <citation type="submission" date="2015-04" db="UniProtKB">
        <authorList>
            <consortium name="EnsemblPlants"/>
        </authorList>
    </citation>
    <scope>IDENTIFICATION</scope>
    <source>
        <strain evidence="2">SL10</strain>
    </source>
</reference>
<dbReference type="EnsemblPlants" id="ONIVA11G07390.2">
    <property type="protein sequence ID" value="ONIVA11G07390.2"/>
    <property type="gene ID" value="ONIVA11G07390"/>
</dbReference>
<protein>
    <submittedName>
        <fullName evidence="2">Uncharacterized protein</fullName>
    </submittedName>
</protein>
<reference evidence="2" key="2">
    <citation type="submission" date="2018-04" db="EMBL/GenBank/DDBJ databases">
        <title>OnivRS2 (Oryza nivara Reference Sequence Version 2).</title>
        <authorList>
            <person name="Zhang J."/>
            <person name="Kudrna D."/>
            <person name="Lee S."/>
            <person name="Talag J."/>
            <person name="Rajasekar S."/>
            <person name="Welchert J."/>
            <person name="Hsing Y.-I."/>
            <person name="Wing R.A."/>
        </authorList>
    </citation>
    <scope>NUCLEOTIDE SEQUENCE [LARGE SCALE GENOMIC DNA]</scope>
    <source>
        <strain evidence="2">SL10</strain>
    </source>
</reference>
<evidence type="ECO:0000256" key="1">
    <source>
        <dbReference type="SAM" id="MobiDB-lite"/>
    </source>
</evidence>
<dbReference type="AlphaFoldDB" id="A0A0E0IZX3"/>
<feature type="compositionally biased region" description="Low complexity" evidence="1">
    <location>
        <begin position="58"/>
        <end position="72"/>
    </location>
</feature>